<dbReference type="Pfam" id="PF00702">
    <property type="entry name" value="Hydrolase"/>
    <property type="match status" value="1"/>
</dbReference>
<dbReference type="InterPro" id="IPR006439">
    <property type="entry name" value="HAD-SF_hydro_IA"/>
</dbReference>
<keyword evidence="6" id="KW-1185">Reference proteome</keyword>
<organism evidence="5 6">
    <name type="scientific">Candidatus Enterococcus lowellii</name>
    <dbReference type="NCBI Taxonomy" id="2230877"/>
    <lineage>
        <taxon>Bacteria</taxon>
        <taxon>Bacillati</taxon>
        <taxon>Bacillota</taxon>
        <taxon>Bacilli</taxon>
        <taxon>Lactobacillales</taxon>
        <taxon>Enterococcaceae</taxon>
        <taxon>Enterococcus</taxon>
    </lineage>
</organism>
<dbReference type="Gene3D" id="3.40.50.1000">
    <property type="entry name" value="HAD superfamily/HAD-like"/>
    <property type="match status" value="1"/>
</dbReference>
<dbReference type="InterPro" id="IPR006549">
    <property type="entry name" value="HAD-SF_hydro_IIIA"/>
</dbReference>
<reference evidence="5 6" key="1">
    <citation type="submission" date="2024-03" db="EMBL/GenBank/DDBJ databases">
        <title>The Genome Sequence of Enterococcus sp. DIV2402.</title>
        <authorList>
            <consortium name="The Broad Institute Genomics Platform"/>
            <consortium name="The Broad Institute Microbial Omics Core"/>
            <consortium name="The Broad Institute Genomic Center for Infectious Diseases"/>
            <person name="Earl A."/>
            <person name="Manson A."/>
            <person name="Gilmore M."/>
            <person name="Schwartman J."/>
            <person name="Shea T."/>
            <person name="Abouelleil A."/>
            <person name="Cao P."/>
            <person name="Chapman S."/>
            <person name="Cusick C."/>
            <person name="Young S."/>
            <person name="Neafsey D."/>
            <person name="Nusbaum C."/>
            <person name="Birren B."/>
        </authorList>
    </citation>
    <scope>NUCLEOTIDE SEQUENCE [LARGE SCALE GENOMIC DNA]</scope>
    <source>
        <strain evidence="5 6">DIV2402</strain>
    </source>
</reference>
<dbReference type="InterPro" id="IPR051400">
    <property type="entry name" value="HAD-like_hydrolase"/>
</dbReference>
<sequence length="232" mass="27198">MTAILFDVDDTLYDQLEPFKQAYQEHFNFPNVSVEKLYVLSRKYSDEVFHLTENGEMSMTKMHRYRIGKALAYYSHEITDSQADSFQKTYQEYQQKIELTPDMKNALDFCLEKGITLGIITNGPKEHQKRKIQQLNLEKWIPKEQIFISSIVELAKPDPKIFHLVEEKLNLNKEKTYYVGDSFQNDMVGAKAVGWKTIWSNRRQHPQPVGTIIPDYIVTEKESLLDLLKEIL</sequence>
<evidence type="ECO:0000256" key="3">
    <source>
        <dbReference type="ARBA" id="ARBA00022801"/>
    </source>
</evidence>
<dbReference type="PRINTS" id="PR00413">
    <property type="entry name" value="HADHALOGNASE"/>
</dbReference>
<keyword evidence="4" id="KW-0460">Magnesium</keyword>
<dbReference type="SFLD" id="SFLDS00003">
    <property type="entry name" value="Haloacid_Dehalogenase"/>
    <property type="match status" value="1"/>
</dbReference>
<comment type="cofactor">
    <cofactor evidence="1">
        <name>Mg(2+)</name>
        <dbReference type="ChEBI" id="CHEBI:18420"/>
    </cofactor>
</comment>
<accession>A0ABZ2SNX4</accession>
<protein>
    <recommendedName>
        <fullName evidence="7">HAD family hydrolase</fullName>
    </recommendedName>
</protein>
<keyword evidence="2" id="KW-0479">Metal-binding</keyword>
<dbReference type="PANTHER" id="PTHR46470:SF2">
    <property type="entry name" value="GLYCERALDEHYDE 3-PHOSPHATE PHOSPHATASE"/>
    <property type="match status" value="1"/>
</dbReference>
<dbReference type="PANTHER" id="PTHR46470">
    <property type="entry name" value="N-ACYLNEURAMINATE-9-PHOSPHATASE"/>
    <property type="match status" value="1"/>
</dbReference>
<proteinExistence type="predicted"/>
<evidence type="ECO:0000313" key="6">
    <source>
        <dbReference type="Proteomes" id="UP000664701"/>
    </source>
</evidence>
<dbReference type="RefSeq" id="WP_207940394.1">
    <property type="nucleotide sequence ID" value="NZ_CP147251.1"/>
</dbReference>
<dbReference type="EMBL" id="CP147251">
    <property type="protein sequence ID" value="WYJ77483.1"/>
    <property type="molecule type" value="Genomic_DNA"/>
</dbReference>
<evidence type="ECO:0008006" key="7">
    <source>
        <dbReference type="Google" id="ProtNLM"/>
    </source>
</evidence>
<dbReference type="InterPro" id="IPR023214">
    <property type="entry name" value="HAD_sf"/>
</dbReference>
<dbReference type="SFLD" id="SFLDG01129">
    <property type="entry name" value="C1.5:_HAD__Beta-PGM__Phosphata"/>
    <property type="match status" value="1"/>
</dbReference>
<evidence type="ECO:0000256" key="2">
    <source>
        <dbReference type="ARBA" id="ARBA00022723"/>
    </source>
</evidence>
<name>A0ABZ2SNX4_9ENTE</name>
<dbReference type="Proteomes" id="UP000664701">
    <property type="component" value="Chromosome"/>
</dbReference>
<dbReference type="Gene3D" id="1.20.120.710">
    <property type="entry name" value="Haloacid dehalogenase hydrolase-like domain"/>
    <property type="match status" value="1"/>
</dbReference>
<gene>
    <name evidence="5" type="ORF">DOK78_002121</name>
</gene>
<evidence type="ECO:0000313" key="5">
    <source>
        <dbReference type="EMBL" id="WYJ77483.1"/>
    </source>
</evidence>
<keyword evidence="3" id="KW-0378">Hydrolase</keyword>
<evidence type="ECO:0000256" key="4">
    <source>
        <dbReference type="ARBA" id="ARBA00022842"/>
    </source>
</evidence>
<dbReference type="InterPro" id="IPR036412">
    <property type="entry name" value="HAD-like_sf"/>
</dbReference>
<evidence type="ECO:0000256" key="1">
    <source>
        <dbReference type="ARBA" id="ARBA00001946"/>
    </source>
</evidence>
<dbReference type="NCBIfam" id="TIGR01662">
    <property type="entry name" value="HAD-SF-IIIA"/>
    <property type="match status" value="1"/>
</dbReference>
<dbReference type="NCBIfam" id="TIGR01549">
    <property type="entry name" value="HAD-SF-IA-v1"/>
    <property type="match status" value="1"/>
</dbReference>
<dbReference type="SUPFAM" id="SSF56784">
    <property type="entry name" value="HAD-like"/>
    <property type="match status" value="1"/>
</dbReference>